<feature type="compositionally biased region" description="Basic residues" evidence="7">
    <location>
        <begin position="668"/>
        <end position="677"/>
    </location>
</feature>
<keyword evidence="6" id="KW-0378">Hydrolase</keyword>
<dbReference type="Proteomes" id="UP000192722">
    <property type="component" value="Unassembled WGS sequence"/>
</dbReference>
<evidence type="ECO:0000256" key="4">
    <source>
        <dbReference type="ARBA" id="ARBA00022722"/>
    </source>
</evidence>
<name>A0ABX3U2T3_9GAMM</name>
<dbReference type="EMBL" id="MRWD01000017">
    <property type="protein sequence ID" value="ORJ21574.1"/>
    <property type="molecule type" value="Genomic_DNA"/>
</dbReference>
<gene>
    <name evidence="9" type="ORF">BS639_08900</name>
</gene>
<keyword evidence="10" id="KW-1185">Reference proteome</keyword>
<comment type="caution">
    <text evidence="9">The sequence shown here is derived from an EMBL/GenBank/DDBJ whole genome shotgun (WGS) entry which is preliminary data.</text>
</comment>
<dbReference type="RefSeq" id="WP_233427643.1">
    <property type="nucleotide sequence ID" value="NZ_CBCSCF010000002.1"/>
</dbReference>
<evidence type="ECO:0000256" key="7">
    <source>
        <dbReference type="SAM" id="MobiDB-lite"/>
    </source>
</evidence>
<keyword evidence="5" id="KW-0255">Endonuclease</keyword>
<feature type="region of interest" description="Disordered" evidence="7">
    <location>
        <begin position="1"/>
        <end position="23"/>
    </location>
</feature>
<feature type="domain" description="Replication gene A protein-like" evidence="8">
    <location>
        <begin position="146"/>
        <end position="460"/>
    </location>
</feature>
<dbReference type="InterPro" id="IPR008766">
    <property type="entry name" value="Replication_gene_A-like"/>
</dbReference>
<feature type="compositionally biased region" description="Basic and acidic residues" evidence="7">
    <location>
        <begin position="754"/>
        <end position="766"/>
    </location>
</feature>
<protein>
    <recommendedName>
        <fullName evidence="8">Replication gene A protein-like domain-containing protein</fullName>
    </recommendedName>
</protein>
<evidence type="ECO:0000259" key="8">
    <source>
        <dbReference type="Pfam" id="PF05840"/>
    </source>
</evidence>
<feature type="region of interest" description="Disordered" evidence="7">
    <location>
        <begin position="752"/>
        <end position="781"/>
    </location>
</feature>
<evidence type="ECO:0000256" key="5">
    <source>
        <dbReference type="ARBA" id="ARBA00022759"/>
    </source>
</evidence>
<keyword evidence="3" id="KW-0235">DNA replication</keyword>
<sequence length="781" mass="89489">MMHDNRGRKAPTPPPAFRDTKPAEPEWAYAWNAEREAVRPAEIPTYAEKHASEHQMYAQLAETARAYDMLDQQPDFIQRVVMGTITSLERSNGVKRANMYLTKNFVERIFPRLHLVNRQYRLEKQTADNINFHWMYNKLPDLSTKKIDALAEEIAQFIALELSKVSTEAEEQSLSDFKTAAAMFSRVKSIARELGQDLPLKDKKKLSLDDMTPIIARLYSPDWWKRKLRRQAAIWREHLYIAFGQVSKKTSAYASRKAILEWKEQRRRTREFLKSMELEDEEGNRISLIDKYDASVSNPAIRRCELMTRIRGFENICEALGYAGEFYTITAPSRYHATNVHGHRNPKWDGTSPSGTQKYLCNIWAKIRAKLARKEISIFGIRVAEPHQDGTPHWHMLMFMKPEHVETVRQVIADYAMEEDAYELRNDRARKARFHVEPIDPDKGSATGYIAKYISKNIDGFALDDETDDESGKPLREMAASVSAWAARWRIRQFQFIGGAPVTVYRELRKLDDSDTAQGLSVEFATAHFAAYWSDWAGYTNAQGGPFVKRNALAVKNWYESSEKLSAFGEEVVRIRGVYDTQVGSGCPIITRLVEWKIVPKRAVDLAVDLSGANATPWSSVNNCTGPGIGPQDGRTENDMPVSNLEKLTPKERRKLVKRVREQESQRRQQRRSLGIKRRFDPGVKPEIAEKMRDSARITLGIELSLNEIKSLLTGQVMHVGDIGFRGQSDGEIYHVPAAPSPLKKFMKLKQKYGPKDETEQQEMLRRHLQKNSQSEFKGGQ</sequence>
<evidence type="ECO:0000313" key="9">
    <source>
        <dbReference type="EMBL" id="ORJ21574.1"/>
    </source>
</evidence>
<dbReference type="Pfam" id="PF05840">
    <property type="entry name" value="Phage_GPA"/>
    <property type="match status" value="1"/>
</dbReference>
<organism evidence="9 10">
    <name type="scientific">Rouxiella silvae</name>
    <dbReference type="NCBI Taxonomy" id="1646373"/>
    <lineage>
        <taxon>Bacteria</taxon>
        <taxon>Pseudomonadati</taxon>
        <taxon>Pseudomonadota</taxon>
        <taxon>Gammaproteobacteria</taxon>
        <taxon>Enterobacterales</taxon>
        <taxon>Yersiniaceae</taxon>
        <taxon>Rouxiella</taxon>
    </lineage>
</organism>
<evidence type="ECO:0000256" key="3">
    <source>
        <dbReference type="ARBA" id="ARBA00022705"/>
    </source>
</evidence>
<proteinExistence type="inferred from homology"/>
<evidence type="ECO:0000256" key="6">
    <source>
        <dbReference type="ARBA" id="ARBA00022801"/>
    </source>
</evidence>
<keyword evidence="4" id="KW-0540">Nuclease</keyword>
<feature type="compositionally biased region" description="Polar residues" evidence="7">
    <location>
        <begin position="771"/>
        <end position="781"/>
    </location>
</feature>
<evidence type="ECO:0000313" key="10">
    <source>
        <dbReference type="Proteomes" id="UP000192722"/>
    </source>
</evidence>
<feature type="region of interest" description="Disordered" evidence="7">
    <location>
        <begin position="621"/>
        <end position="680"/>
    </location>
</feature>
<evidence type="ECO:0000256" key="2">
    <source>
        <dbReference type="ARBA" id="ARBA00009260"/>
    </source>
</evidence>
<accession>A0ABX3U2T3</accession>
<reference evidence="9 10" key="1">
    <citation type="journal article" date="2017" name="Int. J. Syst. Evol. Microbiol.">
        <title>Rouxiella badensis sp. nov. and Rouxiella silvae sp. nov. isolated from peat bog soil in Germany and emendation of the genus description.</title>
        <authorList>
            <person name="Le Fleche-Mateos A."/>
            <person name="Kugler J.H."/>
            <person name="Hansen S.H."/>
            <person name="Syldatk C."/>
            <person name="Hausmann R."/>
            <person name="Lomprez F."/>
            <person name="Vandenbogaert M."/>
            <person name="Manuguerra J.C."/>
            <person name="Grimont P.A."/>
        </authorList>
    </citation>
    <scope>NUCLEOTIDE SEQUENCE [LARGE SCALE GENOMIC DNA]</scope>
    <source>
        <strain evidence="9 10">213</strain>
    </source>
</reference>
<evidence type="ECO:0000256" key="1">
    <source>
        <dbReference type="ARBA" id="ARBA00003293"/>
    </source>
</evidence>
<comment type="similarity">
    <text evidence="2">Belongs to the phage GPA family.</text>
</comment>
<comment type="function">
    <text evidence="1">Possible endonuclease which induces a single-strand cut and initiates DNA replication.</text>
</comment>